<dbReference type="InterPro" id="IPR001853">
    <property type="entry name" value="DSBA-like_thioredoxin_dom"/>
</dbReference>
<keyword evidence="4" id="KW-1185">Reference proteome</keyword>
<organism evidence="3 4">
    <name type="scientific">Nannocystis pusilla</name>
    <dbReference type="NCBI Taxonomy" id="889268"/>
    <lineage>
        <taxon>Bacteria</taxon>
        <taxon>Pseudomonadati</taxon>
        <taxon>Myxococcota</taxon>
        <taxon>Polyangia</taxon>
        <taxon>Nannocystales</taxon>
        <taxon>Nannocystaceae</taxon>
        <taxon>Nannocystis</taxon>
    </lineage>
</organism>
<dbReference type="PIRSF" id="PIRSF006386">
    <property type="entry name" value="HCCAis_GSTk"/>
    <property type="match status" value="1"/>
</dbReference>
<dbReference type="PANTHER" id="PTHR42943">
    <property type="entry name" value="GLUTATHIONE S-TRANSFERASE KAPPA"/>
    <property type="match status" value="1"/>
</dbReference>
<comment type="similarity">
    <text evidence="1">Belongs to the GST superfamily. NadH family.</text>
</comment>
<evidence type="ECO:0000313" key="4">
    <source>
        <dbReference type="Proteomes" id="UP001139031"/>
    </source>
</evidence>
<sequence length="221" mass="23461">MADTIDFFFDVISPYVYIADALLAGLRERHPGVTIVYRPILFAGVLKHWGQLGPAEIPAKRVFTFKDILRRAAEHGLPLRGPASHPFNPLTAQRAILAAAPEQRAAATTAILRAGWAEGGELGDPAVIAAALDRAGLPGAALVARAGDPTIKAALAAECEHAIRLGVFGVPSWLVRGELIWGQDRLRDVEAVLAGRDPVRPEAIDPLLTRPASAQRRGAGG</sequence>
<comment type="catalytic activity">
    <reaction evidence="1">
        <text>2-hydroxychromene-2-carboxylate = (3E)-4-(2-hydroxyphenyl)-2-oxobut-3-enoate</text>
        <dbReference type="Rhea" id="RHEA:27401"/>
        <dbReference type="ChEBI" id="CHEBI:59350"/>
        <dbReference type="ChEBI" id="CHEBI:59353"/>
        <dbReference type="EC" id="5.99.1.4"/>
    </reaction>
</comment>
<evidence type="ECO:0000256" key="1">
    <source>
        <dbReference type="PIRNR" id="PIRNR006386"/>
    </source>
</evidence>
<reference evidence="3" key="1">
    <citation type="submission" date="2021-08" db="EMBL/GenBank/DDBJ databases">
        <authorList>
            <person name="Stevens D.C."/>
        </authorList>
    </citation>
    <scope>NUCLEOTIDE SEQUENCE</scope>
    <source>
        <strain evidence="3">DSM 53165</strain>
    </source>
</reference>
<dbReference type="PANTHER" id="PTHR42943:SF2">
    <property type="entry name" value="GLUTATHIONE S-TRANSFERASE KAPPA 1"/>
    <property type="match status" value="1"/>
</dbReference>
<dbReference type="InterPro" id="IPR051924">
    <property type="entry name" value="GST_Kappa/NadH"/>
</dbReference>
<dbReference type="EC" id="5.99.1.4" evidence="1"/>
<gene>
    <name evidence="3" type="ORF">K7C98_38090</name>
</gene>
<dbReference type="CDD" id="cd03022">
    <property type="entry name" value="DsbA_HCCA_Iso"/>
    <property type="match status" value="1"/>
</dbReference>
<dbReference type="Pfam" id="PF01323">
    <property type="entry name" value="DSBA"/>
    <property type="match status" value="1"/>
</dbReference>
<proteinExistence type="inferred from homology"/>
<protein>
    <recommendedName>
        <fullName evidence="1">2-hydroxychromene-2-carboxylate isomerase</fullName>
        <ecNumber evidence="1">5.99.1.4</ecNumber>
    </recommendedName>
</protein>
<dbReference type="RefSeq" id="WP_224196808.1">
    <property type="nucleotide sequence ID" value="NZ_JAIRAU010000056.1"/>
</dbReference>
<dbReference type="Gene3D" id="3.40.30.10">
    <property type="entry name" value="Glutaredoxin"/>
    <property type="match status" value="1"/>
</dbReference>
<dbReference type="InterPro" id="IPR014440">
    <property type="entry name" value="HCCAis_GSTk"/>
</dbReference>
<evidence type="ECO:0000313" key="3">
    <source>
        <dbReference type="EMBL" id="MBZ5715079.1"/>
    </source>
</evidence>
<dbReference type="EMBL" id="JAIRAU010000056">
    <property type="protein sequence ID" value="MBZ5715079.1"/>
    <property type="molecule type" value="Genomic_DNA"/>
</dbReference>
<feature type="domain" description="DSBA-like thioredoxin" evidence="2">
    <location>
        <begin position="4"/>
        <end position="193"/>
    </location>
</feature>
<dbReference type="SUPFAM" id="SSF52833">
    <property type="entry name" value="Thioredoxin-like"/>
    <property type="match status" value="1"/>
</dbReference>
<comment type="caution">
    <text evidence="3">The sequence shown here is derived from an EMBL/GenBank/DDBJ whole genome shotgun (WGS) entry which is preliminary data.</text>
</comment>
<dbReference type="GO" id="GO:0016853">
    <property type="term" value="F:isomerase activity"/>
    <property type="evidence" value="ECO:0007669"/>
    <property type="project" value="UniProtKB-KW"/>
</dbReference>
<keyword evidence="1 3" id="KW-0413">Isomerase</keyword>
<accession>A0ABS7U3G0</accession>
<dbReference type="Proteomes" id="UP001139031">
    <property type="component" value="Unassembled WGS sequence"/>
</dbReference>
<dbReference type="InterPro" id="IPR036249">
    <property type="entry name" value="Thioredoxin-like_sf"/>
</dbReference>
<dbReference type="InterPro" id="IPR044087">
    <property type="entry name" value="NahD-like"/>
</dbReference>
<name>A0ABS7U3G0_9BACT</name>
<evidence type="ECO:0000259" key="2">
    <source>
        <dbReference type="Pfam" id="PF01323"/>
    </source>
</evidence>